<sequence length="864" mass="97365">MRFQHRKDWLISVILALGILLFARIGWLEPLEDWLYETQMSWLATPPHPDILLVAIDDQSLQALSGWPLSYTHYARAVQWLNQQQPRLLGNTLFWHQLEYESIYPVIQTVLDFYEASELLNRAFDDDPQIISEINQLGIQLGQLKQVLNPEQILARAIQNNGKFIQAMPFWLDQQLTTETANPILQTQPLPTSIIAHRLQQVNQDFQLPEAPPRRAAMVIPPLSALQRAIAGVGGLAPGDFDPKSSPYLSPLVFQYQQHYYPSLSLALAAKALDAPISVALGQGVRIGTQRFMTDAQLQARPWLYRPFPVISLAQILQNQADPDRFRDKIVLLGLTASSLQLPQQALANASVAPLLQVANTLSSLLNQQLVSQPRWMLLAQAIAGLLTLLFCWFVLSPRNPAWLTLASFMGLLLLLMVQWVLLLWMSWWIPLSWAMLLLLSVWLVLILKYISFTLRHQVHLGNEAIEANRLLGLAWQGQGRLEAAFEKFLLCPVDKQMAGILYNLALDFERKAQTRQALAAYQYLIEKSPNYRDVEQRLLQLQTAQRARLPGKYASNRLSQWLEANSELRKPMLGRYQIEKKLGKGAMGVVYLGRDSKMDRMVAIKTLALAAEFEGEALQDAIARFFRGASAAGRLTHESIIAVYDAGEEGDLAYIAMEYFKGGSLAAYTRPNNILPLDNLFDIAIKTAEALFYAHERKVVHRDIKPDNILYNAANGQFKLTDFGIARITDSQKTRTGIILGTPSYMSPEQLAGKTVDGRSDLFSLGVSLYQLLTGALPFEADSMASLMFQIASEPHRDILSVRKDLPVCLQEVIDILLEKNYKNRYPDGASLAEALRQCRDQWILQAYVKNQPELKNGSDTSL</sequence>
<dbReference type="PROSITE" id="PS50011">
    <property type="entry name" value="PROTEIN_KINASE_DOM"/>
    <property type="match status" value="1"/>
</dbReference>
<dbReference type="GO" id="GO:0005524">
    <property type="term" value="F:ATP binding"/>
    <property type="evidence" value="ECO:0007669"/>
    <property type="project" value="UniProtKB-UniRule"/>
</dbReference>
<keyword evidence="6" id="KW-0812">Transmembrane</keyword>
<dbReference type="PANTHER" id="PTHR43289">
    <property type="entry name" value="MITOGEN-ACTIVATED PROTEIN KINASE KINASE KINASE 20-RELATED"/>
    <property type="match status" value="1"/>
</dbReference>
<dbReference type="Pfam" id="PF00069">
    <property type="entry name" value="Pkinase"/>
    <property type="match status" value="1"/>
</dbReference>
<dbReference type="PROSITE" id="PS00107">
    <property type="entry name" value="PROTEIN_KINASE_ATP"/>
    <property type="match status" value="1"/>
</dbReference>
<dbReference type="PROSITE" id="PS00108">
    <property type="entry name" value="PROTEIN_KINASE_ST"/>
    <property type="match status" value="1"/>
</dbReference>
<dbReference type="AlphaFoldDB" id="A0A1H6F979"/>
<evidence type="ECO:0000313" key="9">
    <source>
        <dbReference type="Proteomes" id="UP000236724"/>
    </source>
</evidence>
<dbReference type="InterPro" id="IPR011009">
    <property type="entry name" value="Kinase-like_dom_sf"/>
</dbReference>
<evidence type="ECO:0000256" key="3">
    <source>
        <dbReference type="ARBA" id="ARBA00022777"/>
    </source>
</evidence>
<dbReference type="EMBL" id="FMSV02000502">
    <property type="protein sequence ID" value="SEH06672.1"/>
    <property type="molecule type" value="Genomic_DNA"/>
</dbReference>
<dbReference type="Proteomes" id="UP000236724">
    <property type="component" value="Unassembled WGS sequence"/>
</dbReference>
<accession>A0A1H6F979</accession>
<protein>
    <submittedName>
        <fullName evidence="8">Serine/threonine-protein kinase PrkC</fullName>
        <ecNumber evidence="8">2.7.11.1</ecNumber>
    </submittedName>
</protein>
<dbReference type="SUPFAM" id="SSF48452">
    <property type="entry name" value="TPR-like"/>
    <property type="match status" value="1"/>
</dbReference>
<gene>
    <name evidence="8" type="primary">prkC_3</name>
    <name evidence="8" type="ORF">MBHS_02536</name>
</gene>
<dbReference type="GO" id="GO:0004674">
    <property type="term" value="F:protein serine/threonine kinase activity"/>
    <property type="evidence" value="ECO:0007669"/>
    <property type="project" value="UniProtKB-EC"/>
</dbReference>
<name>A0A1H6F979_9GAMM</name>
<keyword evidence="6" id="KW-1133">Transmembrane helix</keyword>
<feature type="domain" description="Protein kinase" evidence="7">
    <location>
        <begin position="577"/>
        <end position="845"/>
    </location>
</feature>
<dbReference type="SUPFAM" id="SSF56112">
    <property type="entry name" value="Protein kinase-like (PK-like)"/>
    <property type="match status" value="1"/>
</dbReference>
<evidence type="ECO:0000259" key="7">
    <source>
        <dbReference type="PROSITE" id="PS50011"/>
    </source>
</evidence>
<organism evidence="8 9">
    <name type="scientific">Candidatus Venteria ishoeyi</name>
    <dbReference type="NCBI Taxonomy" id="1899563"/>
    <lineage>
        <taxon>Bacteria</taxon>
        <taxon>Pseudomonadati</taxon>
        <taxon>Pseudomonadota</taxon>
        <taxon>Gammaproteobacteria</taxon>
        <taxon>Thiotrichales</taxon>
        <taxon>Thiotrichaceae</taxon>
        <taxon>Venteria</taxon>
    </lineage>
</organism>
<feature type="binding site" evidence="5">
    <location>
        <position position="606"/>
    </location>
    <ligand>
        <name>ATP</name>
        <dbReference type="ChEBI" id="CHEBI:30616"/>
    </ligand>
</feature>
<keyword evidence="6" id="KW-0472">Membrane</keyword>
<evidence type="ECO:0000256" key="4">
    <source>
        <dbReference type="ARBA" id="ARBA00022840"/>
    </source>
</evidence>
<dbReference type="RefSeq" id="WP_103920423.1">
    <property type="nucleotide sequence ID" value="NZ_FMSV02000502.1"/>
</dbReference>
<dbReference type="InterPro" id="IPR007890">
    <property type="entry name" value="CHASE2"/>
</dbReference>
<keyword evidence="1 8" id="KW-0808">Transferase</keyword>
<keyword evidence="3 8" id="KW-0418">Kinase</keyword>
<evidence type="ECO:0000256" key="2">
    <source>
        <dbReference type="ARBA" id="ARBA00022741"/>
    </source>
</evidence>
<dbReference type="InterPro" id="IPR011990">
    <property type="entry name" value="TPR-like_helical_dom_sf"/>
</dbReference>
<dbReference type="SMART" id="SM01080">
    <property type="entry name" value="CHASE2"/>
    <property type="match status" value="1"/>
</dbReference>
<keyword evidence="4 5" id="KW-0067">ATP-binding</keyword>
<dbReference type="EC" id="2.7.11.1" evidence="8"/>
<dbReference type="Pfam" id="PF05226">
    <property type="entry name" value="CHASE2"/>
    <property type="match status" value="1"/>
</dbReference>
<dbReference type="Gene3D" id="3.30.200.20">
    <property type="entry name" value="Phosphorylase Kinase, domain 1"/>
    <property type="match status" value="1"/>
</dbReference>
<feature type="transmembrane region" description="Helical" evidence="6">
    <location>
        <begin position="428"/>
        <end position="448"/>
    </location>
</feature>
<dbReference type="PANTHER" id="PTHR43289:SF6">
    <property type="entry name" value="SERINE_THREONINE-PROTEIN KINASE NEKL-3"/>
    <property type="match status" value="1"/>
</dbReference>
<dbReference type="InterPro" id="IPR000719">
    <property type="entry name" value="Prot_kinase_dom"/>
</dbReference>
<feature type="transmembrane region" description="Helical" evidence="6">
    <location>
        <begin position="403"/>
        <end position="422"/>
    </location>
</feature>
<dbReference type="Gene3D" id="1.10.510.10">
    <property type="entry name" value="Transferase(Phosphotransferase) domain 1"/>
    <property type="match status" value="1"/>
</dbReference>
<reference evidence="8 9" key="1">
    <citation type="submission" date="2016-10" db="EMBL/GenBank/DDBJ databases">
        <authorList>
            <person name="de Groot N.N."/>
        </authorList>
    </citation>
    <scope>NUCLEOTIDE SEQUENCE [LARGE SCALE GENOMIC DNA]</scope>
    <source>
        <strain evidence="8">MBHS1</strain>
    </source>
</reference>
<dbReference type="InterPro" id="IPR008271">
    <property type="entry name" value="Ser/Thr_kinase_AS"/>
</dbReference>
<dbReference type="OrthoDB" id="9816047at2"/>
<evidence type="ECO:0000256" key="5">
    <source>
        <dbReference type="PROSITE-ProRule" id="PRU10141"/>
    </source>
</evidence>
<evidence type="ECO:0000256" key="1">
    <source>
        <dbReference type="ARBA" id="ARBA00022679"/>
    </source>
</evidence>
<dbReference type="SMART" id="SM00220">
    <property type="entry name" value="S_TKc"/>
    <property type="match status" value="1"/>
</dbReference>
<evidence type="ECO:0000256" key="6">
    <source>
        <dbReference type="SAM" id="Phobius"/>
    </source>
</evidence>
<keyword evidence="2 5" id="KW-0547">Nucleotide-binding</keyword>
<keyword evidence="9" id="KW-1185">Reference proteome</keyword>
<dbReference type="CDD" id="cd14014">
    <property type="entry name" value="STKc_PknB_like"/>
    <property type="match status" value="1"/>
</dbReference>
<proteinExistence type="predicted"/>
<evidence type="ECO:0000313" key="8">
    <source>
        <dbReference type="EMBL" id="SEH06672.1"/>
    </source>
</evidence>
<dbReference type="InterPro" id="IPR017441">
    <property type="entry name" value="Protein_kinase_ATP_BS"/>
</dbReference>
<feature type="transmembrane region" description="Helical" evidence="6">
    <location>
        <begin position="376"/>
        <end position="396"/>
    </location>
</feature>